<evidence type="ECO:0000256" key="1">
    <source>
        <dbReference type="ARBA" id="ARBA00003822"/>
    </source>
</evidence>
<evidence type="ECO:0000256" key="5">
    <source>
        <dbReference type="ARBA" id="ARBA00022975"/>
    </source>
</evidence>
<feature type="binding site" evidence="8">
    <location>
        <position position="261"/>
    </location>
    <ligand>
        <name>carbamoyl phosphate</name>
        <dbReference type="ChEBI" id="CHEBI:58228"/>
    </ligand>
</feature>
<dbReference type="PATRIC" id="fig|1359161.3.peg.861"/>
<evidence type="ECO:0000259" key="9">
    <source>
        <dbReference type="Pfam" id="PF00185"/>
    </source>
</evidence>
<dbReference type="Pfam" id="PF02729">
    <property type="entry name" value="OTCace_N"/>
    <property type="match status" value="1"/>
</dbReference>
<organism evidence="11 12">
    <name type="scientific">Anaplasma phagocytophilum str. NCH-1</name>
    <dbReference type="NCBI Taxonomy" id="1359161"/>
    <lineage>
        <taxon>Bacteria</taxon>
        <taxon>Pseudomonadati</taxon>
        <taxon>Pseudomonadota</taxon>
        <taxon>Alphaproteobacteria</taxon>
        <taxon>Rickettsiales</taxon>
        <taxon>Anaplasmataceae</taxon>
        <taxon>Anaplasma</taxon>
        <taxon>phagocytophilum group</taxon>
    </lineage>
</organism>
<dbReference type="PRINTS" id="PR00100">
    <property type="entry name" value="AOTCASE"/>
</dbReference>
<feature type="binding site" evidence="8">
    <location>
        <position position="135"/>
    </location>
    <ligand>
        <name>carbamoyl phosphate</name>
        <dbReference type="ChEBI" id="CHEBI:58228"/>
    </ligand>
</feature>
<dbReference type="InterPro" id="IPR006132">
    <property type="entry name" value="Asp/Orn_carbamoyltranf_P-bd"/>
</dbReference>
<dbReference type="HAMAP" id="MF_00001">
    <property type="entry name" value="Asp_carb_tr"/>
    <property type="match status" value="1"/>
</dbReference>
<evidence type="ECO:0000313" key="11">
    <source>
        <dbReference type="EMBL" id="KJV66188.1"/>
    </source>
</evidence>
<evidence type="ECO:0000256" key="3">
    <source>
        <dbReference type="ARBA" id="ARBA00008896"/>
    </source>
</evidence>
<dbReference type="UniPathway" id="UPA00070">
    <property type="reaction ID" value="UER00116"/>
</dbReference>
<dbReference type="GO" id="GO:0016597">
    <property type="term" value="F:amino acid binding"/>
    <property type="evidence" value="ECO:0007669"/>
    <property type="project" value="InterPro"/>
</dbReference>
<feature type="binding site" evidence="8">
    <location>
        <position position="103"/>
    </location>
    <ligand>
        <name>carbamoyl phosphate</name>
        <dbReference type="ChEBI" id="CHEBI:58228"/>
    </ligand>
</feature>
<dbReference type="GO" id="GO:0044205">
    <property type="term" value="P:'de novo' UMP biosynthetic process"/>
    <property type="evidence" value="ECO:0007669"/>
    <property type="project" value="UniProtKB-UniRule"/>
</dbReference>
<feature type="binding site" evidence="8">
    <location>
        <position position="132"/>
    </location>
    <ligand>
        <name>carbamoyl phosphate</name>
        <dbReference type="ChEBI" id="CHEBI:58228"/>
    </ligand>
</feature>
<dbReference type="PROSITE" id="PS00097">
    <property type="entry name" value="CARBAMOYLTRANSFERASE"/>
    <property type="match status" value="1"/>
</dbReference>
<comment type="caution">
    <text evidence="11">The sequence shown here is derived from an EMBL/GenBank/DDBJ whole genome shotgun (WGS) entry which is preliminary data.</text>
</comment>
<sequence length="302" mass="33130">MKKLNKLLRIQSLSDVDIENIVALAHRYLQDSSANNVLQGRVIANLFFENSTRTLLAFEIAEKSLGAVSVTLNVETSSMKKGESVSDTLSTLSAMGVDLVVVRSGFSGFIDEVVERVGDCCVINAGDGNHEHPTQALTDYATIRYLKGKYIEGLNVTICGDIFHSRVARSNMRLLSRYGANINVVTPPCWSASVPSSNVTKITHSLEEGIKDADVIMLLRIQKERMSGASFISANEYSRHYMLDNAKLSIAKDDVIIMHPGPMNRGIEISDEVADASSSILLQVKMGVAVRKAIYTICWDEI</sequence>
<dbReference type="Proteomes" id="UP000033754">
    <property type="component" value="Unassembled WGS sequence"/>
</dbReference>
<dbReference type="GO" id="GO:0006520">
    <property type="term" value="P:amino acid metabolic process"/>
    <property type="evidence" value="ECO:0007669"/>
    <property type="project" value="InterPro"/>
</dbReference>
<feature type="binding site" evidence="8">
    <location>
        <position position="262"/>
    </location>
    <ligand>
        <name>carbamoyl phosphate</name>
        <dbReference type="ChEBI" id="CHEBI:58228"/>
    </ligand>
</feature>
<feature type="binding site" evidence="8">
    <location>
        <position position="54"/>
    </location>
    <ligand>
        <name>carbamoyl phosphate</name>
        <dbReference type="ChEBI" id="CHEBI:58228"/>
    </ligand>
</feature>
<evidence type="ECO:0000313" key="12">
    <source>
        <dbReference type="Proteomes" id="UP000033754"/>
    </source>
</evidence>
<comment type="similarity">
    <text evidence="3 8">Belongs to the aspartate/ornithine carbamoyltransferase superfamily. ATCase family.</text>
</comment>
<comment type="catalytic activity">
    <reaction evidence="7 8">
        <text>carbamoyl phosphate + L-aspartate = N-carbamoyl-L-aspartate + phosphate + H(+)</text>
        <dbReference type="Rhea" id="RHEA:20013"/>
        <dbReference type="ChEBI" id="CHEBI:15378"/>
        <dbReference type="ChEBI" id="CHEBI:29991"/>
        <dbReference type="ChEBI" id="CHEBI:32814"/>
        <dbReference type="ChEBI" id="CHEBI:43474"/>
        <dbReference type="ChEBI" id="CHEBI:58228"/>
        <dbReference type="EC" id="2.1.3.2"/>
    </reaction>
</comment>
<dbReference type="EC" id="2.1.3.2" evidence="8"/>
<dbReference type="Gene3D" id="3.40.50.1370">
    <property type="entry name" value="Aspartate/ornithine carbamoyltransferase"/>
    <property type="match status" value="2"/>
</dbReference>
<evidence type="ECO:0000256" key="8">
    <source>
        <dbReference type="HAMAP-Rule" id="MF_00001"/>
    </source>
</evidence>
<comment type="subunit">
    <text evidence="8">Heterododecamer (2C3:3R2) of six catalytic PyrB chains organized as two trimers (C3), and six regulatory PyrI chains organized as three dimers (R2).</text>
</comment>
<evidence type="ECO:0000256" key="2">
    <source>
        <dbReference type="ARBA" id="ARBA00004852"/>
    </source>
</evidence>
<dbReference type="PANTHER" id="PTHR45753:SF6">
    <property type="entry name" value="ASPARTATE CARBAMOYLTRANSFERASE"/>
    <property type="match status" value="1"/>
</dbReference>
<feature type="binding site" evidence="8">
    <location>
        <position position="220"/>
    </location>
    <ligand>
        <name>L-aspartate</name>
        <dbReference type="ChEBI" id="CHEBI:29991"/>
    </ligand>
</feature>
<dbReference type="InterPro" id="IPR006131">
    <property type="entry name" value="Asp_carbamoyltransf_Asp/Orn-bd"/>
</dbReference>
<evidence type="ECO:0000259" key="10">
    <source>
        <dbReference type="Pfam" id="PF02729"/>
    </source>
</evidence>
<dbReference type="PRINTS" id="PR00101">
    <property type="entry name" value="ATCASE"/>
</dbReference>
<comment type="function">
    <text evidence="1">Reversibly catalyzes the transfer of the carbamoyl group from carbamoyl phosphate (CP) to the N(epsilon) atom of ornithine (ORN) to produce L-citrulline.</text>
</comment>
<gene>
    <name evidence="8 11" type="primary">pyrB</name>
    <name evidence="11" type="ORF">EPHNCH_0772</name>
</gene>
<feature type="domain" description="Aspartate/ornithine carbamoyltransferase carbamoyl-P binding" evidence="10">
    <location>
        <begin position="6"/>
        <end position="144"/>
    </location>
</feature>
<feature type="domain" description="Aspartate/ornithine carbamoyltransferase Asp/Orn-binding" evidence="9">
    <location>
        <begin position="152"/>
        <end position="295"/>
    </location>
</feature>
<accession>A0A0F3NDP5</accession>
<evidence type="ECO:0000256" key="6">
    <source>
        <dbReference type="ARBA" id="ARBA00043884"/>
    </source>
</evidence>
<dbReference type="NCBIfam" id="NF002032">
    <property type="entry name" value="PRK00856.1"/>
    <property type="match status" value="1"/>
</dbReference>
<comment type="function">
    <text evidence="6 8">Catalyzes the condensation of carbamoyl phosphate and aspartate to form carbamoyl aspartate and inorganic phosphate, the committed step in the de novo pyrimidine nucleotide biosynthesis pathway.</text>
</comment>
<proteinExistence type="inferred from homology"/>
<dbReference type="AlphaFoldDB" id="A0A0F3NDP5"/>
<dbReference type="GO" id="GO:0006207">
    <property type="term" value="P:'de novo' pyrimidine nucleobase biosynthetic process"/>
    <property type="evidence" value="ECO:0007669"/>
    <property type="project" value="InterPro"/>
</dbReference>
<dbReference type="PANTHER" id="PTHR45753">
    <property type="entry name" value="ORNITHINE CARBAMOYLTRANSFERASE, MITOCHONDRIAL"/>
    <property type="match status" value="1"/>
</dbReference>
<keyword evidence="5 8" id="KW-0665">Pyrimidine biosynthesis</keyword>
<comment type="pathway">
    <text evidence="2 8">Pyrimidine metabolism; UMP biosynthesis via de novo pathway; (S)-dihydroorotate from bicarbonate: step 2/3.</text>
</comment>
<keyword evidence="4 8" id="KW-0808">Transferase</keyword>
<dbReference type="GO" id="GO:0004070">
    <property type="term" value="F:aspartate carbamoyltransferase activity"/>
    <property type="evidence" value="ECO:0007669"/>
    <property type="project" value="UniProtKB-UniRule"/>
</dbReference>
<evidence type="ECO:0000256" key="4">
    <source>
        <dbReference type="ARBA" id="ARBA00022679"/>
    </source>
</evidence>
<dbReference type="RefSeq" id="WP_045893608.1">
    <property type="nucleotide sequence ID" value="NZ_LANT01000003.1"/>
</dbReference>
<reference evidence="11 12" key="1">
    <citation type="submission" date="2015-01" db="EMBL/GenBank/DDBJ databases">
        <title>Genome Sequencing of Rickettsiales.</title>
        <authorList>
            <person name="Daugherty S.C."/>
            <person name="Su Q."/>
            <person name="Abolude K."/>
            <person name="Beier-Sexton M."/>
            <person name="Carlyon J.A."/>
            <person name="Carter R."/>
            <person name="Day N.P."/>
            <person name="Dumler S.J."/>
            <person name="Dyachenko V."/>
            <person name="Godinez A."/>
            <person name="Kurtti T.J."/>
            <person name="Lichay M."/>
            <person name="Mullins K.E."/>
            <person name="Ott S."/>
            <person name="Pappas-Brown V."/>
            <person name="Paris D.H."/>
            <person name="Patel P."/>
            <person name="Richards A.L."/>
            <person name="Sadzewicz L."/>
            <person name="Sears K."/>
            <person name="Seidman D."/>
            <person name="Sengamalay N."/>
            <person name="Stenos J."/>
            <person name="Tallon L.J."/>
            <person name="Vincent G."/>
            <person name="Fraser C.M."/>
            <person name="Munderloh U."/>
            <person name="Dunning-Hotopp J.C."/>
        </authorList>
    </citation>
    <scope>NUCLEOTIDE SEQUENCE [LARGE SCALE GENOMIC DNA]</scope>
    <source>
        <strain evidence="11 12">NCH-1</strain>
    </source>
</reference>
<dbReference type="InterPro" id="IPR036901">
    <property type="entry name" value="Asp/Orn_carbamoylTrfase_sf"/>
</dbReference>
<dbReference type="SUPFAM" id="SSF53671">
    <property type="entry name" value="Aspartate/ornithine carbamoyltransferase"/>
    <property type="match status" value="1"/>
</dbReference>
<feature type="binding site" evidence="8">
    <location>
        <position position="166"/>
    </location>
    <ligand>
        <name>L-aspartate</name>
        <dbReference type="ChEBI" id="CHEBI:29991"/>
    </ligand>
</feature>
<dbReference type="NCBIfam" id="TIGR00670">
    <property type="entry name" value="asp_carb_tr"/>
    <property type="match status" value="1"/>
</dbReference>
<dbReference type="InterPro" id="IPR006130">
    <property type="entry name" value="Asp/Orn_carbamoylTrfase"/>
</dbReference>
<dbReference type="EMBL" id="LANT01000003">
    <property type="protein sequence ID" value="KJV66188.1"/>
    <property type="molecule type" value="Genomic_DNA"/>
</dbReference>
<name>A0A0F3NDP5_ANAPH</name>
<dbReference type="GO" id="GO:0005829">
    <property type="term" value="C:cytosol"/>
    <property type="evidence" value="ECO:0007669"/>
    <property type="project" value="TreeGrafter"/>
</dbReference>
<dbReference type="Pfam" id="PF00185">
    <property type="entry name" value="OTCace"/>
    <property type="match status" value="1"/>
</dbReference>
<evidence type="ECO:0000256" key="7">
    <source>
        <dbReference type="ARBA" id="ARBA00048859"/>
    </source>
</evidence>
<dbReference type="InterPro" id="IPR002082">
    <property type="entry name" value="Asp_carbamoyltransf"/>
</dbReference>
<feature type="binding site" evidence="8">
    <location>
        <position position="81"/>
    </location>
    <ligand>
        <name>L-aspartate</name>
        <dbReference type="ChEBI" id="CHEBI:29991"/>
    </ligand>
</feature>
<feature type="binding site" evidence="8">
    <location>
        <position position="53"/>
    </location>
    <ligand>
        <name>carbamoyl phosphate</name>
        <dbReference type="ChEBI" id="CHEBI:58228"/>
    </ligand>
</feature>
<protein>
    <recommendedName>
        <fullName evidence="8">Aspartate carbamoyltransferase</fullName>
        <ecNumber evidence="8">2.1.3.2</ecNumber>
    </recommendedName>
    <alternativeName>
        <fullName evidence="8">Aspartate transcarbamylase</fullName>
        <shortName evidence="8">ATCase</shortName>
    </alternativeName>
</protein>